<dbReference type="Proteomes" id="UP000263900">
    <property type="component" value="Chromosome"/>
</dbReference>
<dbReference type="EMBL" id="CP032157">
    <property type="protein sequence ID" value="AXY76402.1"/>
    <property type="molecule type" value="Genomic_DNA"/>
</dbReference>
<sequence>MARQIGVIPITGTIDELTFYETPDDGALVRKKSRVTGEMVKTDPKYHQTMLNAAEFKTAIHNGRLLRKALARLLFPIADGKLSSRMNKEMLKVIQKDTVNRFGERIAHGNQLCLLEGFQFNRHLTLADTFLPSPGIHPDGEKGAIQIEVPGFTPTKDIKVPKYVKHIQLISGAVVIDFADQRYTHEFYATERIVHNKEAIDEIQFTYRMNIPAGYTMFLALGILYYAPLDNVPKETISKRKRRRVKKIGGADDLVPFTGALSLVKVIAGEPREKKRASDNDGSAGWEMDGLGIA</sequence>
<protein>
    <submittedName>
        <fullName evidence="2">Uncharacterized protein</fullName>
    </submittedName>
</protein>
<dbReference type="RefSeq" id="WP_119052279.1">
    <property type="nucleotide sequence ID" value="NZ_CP032157.1"/>
</dbReference>
<evidence type="ECO:0000256" key="1">
    <source>
        <dbReference type="SAM" id="MobiDB-lite"/>
    </source>
</evidence>
<organism evidence="2 3">
    <name type="scientific">Paraflavitalea soli</name>
    <dbReference type="NCBI Taxonomy" id="2315862"/>
    <lineage>
        <taxon>Bacteria</taxon>
        <taxon>Pseudomonadati</taxon>
        <taxon>Bacteroidota</taxon>
        <taxon>Chitinophagia</taxon>
        <taxon>Chitinophagales</taxon>
        <taxon>Chitinophagaceae</taxon>
        <taxon>Paraflavitalea</taxon>
    </lineage>
</organism>
<name>A0A3B7MPH0_9BACT</name>
<dbReference type="OrthoDB" id="645138at2"/>
<keyword evidence="3" id="KW-1185">Reference proteome</keyword>
<feature type="region of interest" description="Disordered" evidence="1">
    <location>
        <begin position="274"/>
        <end position="294"/>
    </location>
</feature>
<reference evidence="2 3" key="1">
    <citation type="submission" date="2018-09" db="EMBL/GenBank/DDBJ databases">
        <title>Genome sequencing of strain 6GH32-13.</title>
        <authorList>
            <person name="Weon H.-Y."/>
            <person name="Heo J."/>
            <person name="Kwon S.-W."/>
        </authorList>
    </citation>
    <scope>NUCLEOTIDE SEQUENCE [LARGE SCALE GENOMIC DNA]</scope>
    <source>
        <strain evidence="2 3">5GH32-13</strain>
    </source>
</reference>
<dbReference type="AlphaFoldDB" id="A0A3B7MPH0"/>
<evidence type="ECO:0000313" key="3">
    <source>
        <dbReference type="Proteomes" id="UP000263900"/>
    </source>
</evidence>
<evidence type="ECO:0000313" key="2">
    <source>
        <dbReference type="EMBL" id="AXY76402.1"/>
    </source>
</evidence>
<gene>
    <name evidence="2" type="ORF">D3H65_21440</name>
</gene>
<proteinExistence type="predicted"/>
<dbReference type="KEGG" id="pseg:D3H65_21440"/>
<accession>A0A3B7MPH0</accession>